<dbReference type="SUPFAM" id="SSF53448">
    <property type="entry name" value="Nucleotide-diphospho-sugar transferases"/>
    <property type="match status" value="1"/>
</dbReference>
<comment type="caution">
    <text evidence="2">The sequence shown here is derived from an EMBL/GenBank/DDBJ whole genome shotgun (WGS) entry which is preliminary data.</text>
</comment>
<dbReference type="InterPro" id="IPR050834">
    <property type="entry name" value="Glycosyltransf_2"/>
</dbReference>
<dbReference type="PANTHER" id="PTHR43685:SF2">
    <property type="entry name" value="GLYCOSYLTRANSFERASE 2-LIKE DOMAIN-CONTAINING PROTEIN"/>
    <property type="match status" value="1"/>
</dbReference>
<dbReference type="EMBL" id="RQYT01000025">
    <property type="protein sequence ID" value="RRD48973.1"/>
    <property type="molecule type" value="Genomic_DNA"/>
</dbReference>
<evidence type="ECO:0000313" key="3">
    <source>
        <dbReference type="Proteomes" id="UP000280935"/>
    </source>
</evidence>
<dbReference type="PANTHER" id="PTHR43685">
    <property type="entry name" value="GLYCOSYLTRANSFERASE"/>
    <property type="match status" value="1"/>
</dbReference>
<dbReference type="OrthoDB" id="3177103at2"/>
<dbReference type="Pfam" id="PF00535">
    <property type="entry name" value="Glycos_transf_2"/>
    <property type="match status" value="1"/>
</dbReference>
<dbReference type="RefSeq" id="WP_125228370.1">
    <property type="nucleotide sequence ID" value="NZ_RQYT01000025.1"/>
</dbReference>
<dbReference type="Gene3D" id="3.90.550.10">
    <property type="entry name" value="Spore Coat Polysaccharide Biosynthesis Protein SpsA, Chain A"/>
    <property type="match status" value="1"/>
</dbReference>
<name>A0A3P1WX81_9ACTN</name>
<dbReference type="Proteomes" id="UP000280935">
    <property type="component" value="Unassembled WGS sequence"/>
</dbReference>
<dbReference type="AlphaFoldDB" id="A0A3P1WX81"/>
<proteinExistence type="predicted"/>
<sequence>MARQPHISVCIPVHQGAPTLADTLRSVLASRCDDFEVVVRDNGSTDGTSEIVSSFDDPRIRLLRVEEAVPLAENWAETVAAARGELIKLVCADDLIHPDCLTSQAQVLEDPTVSLVASRRDFIDASGAALAHAAGLMHLLGRRTLAEVARVTVRYGINPVGEPACTMFRRSDFEAIGGFDGSRVDDLDIDLWLRLLTRGDLVGQRESLAAFRMWPESLSAHHTREQCRAHLQFLRAVAATPEHRVPSIERWLSPMTARLTWRAWAVRQWYWAKRPDRPAAAR</sequence>
<evidence type="ECO:0000313" key="2">
    <source>
        <dbReference type="EMBL" id="RRD48973.1"/>
    </source>
</evidence>
<gene>
    <name evidence="2" type="ORF">EII35_10235</name>
</gene>
<reference evidence="2 3" key="1">
    <citation type="submission" date="2018-11" db="EMBL/GenBank/DDBJ databases">
        <title>Genomes From Bacteria Associated with the Canine Oral Cavity: a Test Case for Automated Genome-Based Taxonomic Assignment.</title>
        <authorList>
            <person name="Coil D.A."/>
            <person name="Jospin G."/>
            <person name="Darling A.E."/>
            <person name="Wallis C."/>
            <person name="Davis I.J."/>
            <person name="Harris S."/>
            <person name="Eisen J.A."/>
            <person name="Holcombe L.J."/>
            <person name="O'Flynn C."/>
        </authorList>
    </citation>
    <scope>NUCLEOTIDE SEQUENCE [LARGE SCALE GENOMIC DNA]</scope>
    <source>
        <strain evidence="2 3">OH2822_COT-296</strain>
    </source>
</reference>
<dbReference type="InterPro" id="IPR029044">
    <property type="entry name" value="Nucleotide-diphossugar_trans"/>
</dbReference>
<keyword evidence="2" id="KW-0808">Transferase</keyword>
<protein>
    <submittedName>
        <fullName evidence="2">Glycosyltransferase family 2 protein</fullName>
    </submittedName>
</protein>
<evidence type="ECO:0000259" key="1">
    <source>
        <dbReference type="Pfam" id="PF00535"/>
    </source>
</evidence>
<dbReference type="InterPro" id="IPR001173">
    <property type="entry name" value="Glyco_trans_2-like"/>
</dbReference>
<accession>A0A3P1WX81</accession>
<dbReference type="CDD" id="cd00761">
    <property type="entry name" value="Glyco_tranf_GTA_type"/>
    <property type="match status" value="1"/>
</dbReference>
<feature type="domain" description="Glycosyltransferase 2-like" evidence="1">
    <location>
        <begin position="8"/>
        <end position="176"/>
    </location>
</feature>
<dbReference type="GO" id="GO:0016740">
    <property type="term" value="F:transferase activity"/>
    <property type="evidence" value="ECO:0007669"/>
    <property type="project" value="UniProtKB-KW"/>
</dbReference>
<organism evidence="2 3">
    <name type="scientific">Arachnia propionica</name>
    <dbReference type="NCBI Taxonomy" id="1750"/>
    <lineage>
        <taxon>Bacteria</taxon>
        <taxon>Bacillati</taxon>
        <taxon>Actinomycetota</taxon>
        <taxon>Actinomycetes</taxon>
        <taxon>Propionibacteriales</taxon>
        <taxon>Propionibacteriaceae</taxon>
        <taxon>Arachnia</taxon>
    </lineage>
</organism>